<accession>A0A9X0MK75</accession>
<sequence>MSNLKINEENGMYIVSDVTDGGYLNRACYHNYQKWETVWNSELELKNIYLDKECVNKILIDKRKEDLDYNKIIRARGRHLRALKEYLGISKKKVDTPKRFFLLGSHLLSSNSGISEKEFIEKEEILIEANGGRSPLRLKKRITTHTEVTEEKKKLVEEYNQRLQEFRAYHQEMIHKIFKENK</sequence>
<dbReference type="EMBL" id="LOMO01000001">
    <property type="protein sequence ID" value="KXY51219.1"/>
    <property type="molecule type" value="Genomic_DNA"/>
</dbReference>
<reference evidence="1 2" key="1">
    <citation type="submission" date="2015-12" db="EMBL/GenBank/DDBJ databases">
        <title>Bacillus cereus Group isolate.</title>
        <authorList>
            <person name="Kovac J."/>
        </authorList>
    </citation>
    <scope>NUCLEOTIDE SEQUENCE [LARGE SCALE GENOMIC DNA]</scope>
    <source>
        <strain evidence="1 2">FSL K6-0073</strain>
    </source>
</reference>
<protein>
    <submittedName>
        <fullName evidence="1">Uncharacterized protein</fullName>
    </submittedName>
</protein>
<name>A0A9X0MK75_BACCE</name>
<gene>
    <name evidence="1" type="ORF">AT268_32510</name>
</gene>
<dbReference type="AlphaFoldDB" id="A0A9X0MK75"/>
<dbReference type="RefSeq" id="WP_061662557.1">
    <property type="nucleotide sequence ID" value="NZ_LOMO01000001.1"/>
</dbReference>
<organism evidence="1 2">
    <name type="scientific">Bacillus cereus</name>
    <dbReference type="NCBI Taxonomy" id="1396"/>
    <lineage>
        <taxon>Bacteria</taxon>
        <taxon>Bacillati</taxon>
        <taxon>Bacillota</taxon>
        <taxon>Bacilli</taxon>
        <taxon>Bacillales</taxon>
        <taxon>Bacillaceae</taxon>
        <taxon>Bacillus</taxon>
        <taxon>Bacillus cereus group</taxon>
    </lineage>
</organism>
<dbReference type="Proteomes" id="UP000075476">
    <property type="component" value="Unassembled WGS sequence"/>
</dbReference>
<evidence type="ECO:0000313" key="1">
    <source>
        <dbReference type="EMBL" id="KXY51219.1"/>
    </source>
</evidence>
<comment type="caution">
    <text evidence="1">The sequence shown here is derived from an EMBL/GenBank/DDBJ whole genome shotgun (WGS) entry which is preliminary data.</text>
</comment>
<proteinExistence type="predicted"/>
<evidence type="ECO:0000313" key="2">
    <source>
        <dbReference type="Proteomes" id="UP000075476"/>
    </source>
</evidence>